<feature type="transmembrane region" description="Helical" evidence="18">
    <location>
        <begin position="235"/>
        <end position="256"/>
    </location>
</feature>
<dbReference type="SUPFAM" id="SSF56112">
    <property type="entry name" value="Protein kinase-like (PK-like)"/>
    <property type="match status" value="1"/>
</dbReference>
<accession>A0A8K0DS31</accession>
<feature type="signal peptide" evidence="19">
    <location>
        <begin position="1"/>
        <end position="25"/>
    </location>
</feature>
<feature type="chain" id="PRO_5035474448" description="non-specific serine/threonine protein kinase" evidence="19">
    <location>
        <begin position="26"/>
        <end position="609"/>
    </location>
</feature>
<organism evidence="21 22">
    <name type="scientific">Rhamnella rubrinervis</name>
    <dbReference type="NCBI Taxonomy" id="2594499"/>
    <lineage>
        <taxon>Eukaryota</taxon>
        <taxon>Viridiplantae</taxon>
        <taxon>Streptophyta</taxon>
        <taxon>Embryophyta</taxon>
        <taxon>Tracheophyta</taxon>
        <taxon>Spermatophyta</taxon>
        <taxon>Magnoliopsida</taxon>
        <taxon>eudicotyledons</taxon>
        <taxon>Gunneridae</taxon>
        <taxon>Pentapetalae</taxon>
        <taxon>rosids</taxon>
        <taxon>fabids</taxon>
        <taxon>Rosales</taxon>
        <taxon>Rhamnaceae</taxon>
        <taxon>rhamnoid group</taxon>
        <taxon>Rhamneae</taxon>
        <taxon>Rhamnella</taxon>
    </lineage>
</organism>
<dbReference type="GO" id="GO:0004674">
    <property type="term" value="F:protein serine/threonine kinase activity"/>
    <property type="evidence" value="ECO:0007669"/>
    <property type="project" value="UniProtKB-KW"/>
</dbReference>
<keyword evidence="22" id="KW-1185">Reference proteome</keyword>
<keyword evidence="6 18" id="KW-0812">Transmembrane</keyword>
<keyword evidence="5" id="KW-0808">Transferase</keyword>
<dbReference type="Pfam" id="PF00069">
    <property type="entry name" value="Pkinase"/>
    <property type="match status" value="1"/>
</dbReference>
<dbReference type="AlphaFoldDB" id="A0A8K0DS31"/>
<evidence type="ECO:0000256" key="3">
    <source>
        <dbReference type="ARBA" id="ARBA00022527"/>
    </source>
</evidence>
<keyword evidence="11 18" id="KW-1133">Transmembrane helix</keyword>
<evidence type="ECO:0000256" key="1">
    <source>
        <dbReference type="ARBA" id="ARBA00004479"/>
    </source>
</evidence>
<dbReference type="PROSITE" id="PS50011">
    <property type="entry name" value="PROTEIN_KINASE_DOM"/>
    <property type="match status" value="1"/>
</dbReference>
<evidence type="ECO:0000256" key="19">
    <source>
        <dbReference type="SAM" id="SignalP"/>
    </source>
</evidence>
<proteinExistence type="predicted"/>
<evidence type="ECO:0000313" key="22">
    <source>
        <dbReference type="Proteomes" id="UP000796880"/>
    </source>
</evidence>
<evidence type="ECO:0000256" key="10">
    <source>
        <dbReference type="ARBA" id="ARBA00022840"/>
    </source>
</evidence>
<protein>
    <recommendedName>
        <fullName evidence="2">non-specific serine/threonine protein kinase</fullName>
        <ecNumber evidence="2">2.7.11.1</ecNumber>
    </recommendedName>
</protein>
<keyword evidence="10" id="KW-0067">ATP-binding</keyword>
<evidence type="ECO:0000256" key="16">
    <source>
        <dbReference type="ARBA" id="ARBA00047899"/>
    </source>
</evidence>
<keyword evidence="14" id="KW-0675">Receptor</keyword>
<dbReference type="PANTHER" id="PTHR27009">
    <property type="entry name" value="RUST RESISTANCE KINASE LR10-RELATED"/>
    <property type="match status" value="1"/>
</dbReference>
<comment type="catalytic activity">
    <reaction evidence="17">
        <text>L-seryl-[protein] + ATP = O-phospho-L-seryl-[protein] + ADP + H(+)</text>
        <dbReference type="Rhea" id="RHEA:17989"/>
        <dbReference type="Rhea" id="RHEA-COMP:9863"/>
        <dbReference type="Rhea" id="RHEA-COMP:11604"/>
        <dbReference type="ChEBI" id="CHEBI:15378"/>
        <dbReference type="ChEBI" id="CHEBI:29999"/>
        <dbReference type="ChEBI" id="CHEBI:30616"/>
        <dbReference type="ChEBI" id="CHEBI:83421"/>
        <dbReference type="ChEBI" id="CHEBI:456216"/>
        <dbReference type="EC" id="2.7.11.1"/>
    </reaction>
</comment>
<dbReference type="Gene3D" id="1.10.510.10">
    <property type="entry name" value="Transferase(Phosphotransferase) domain 1"/>
    <property type="match status" value="1"/>
</dbReference>
<dbReference type="FunFam" id="1.10.510.10:FF:000590">
    <property type="entry name" value="PR5-like receptor kinase"/>
    <property type="match status" value="1"/>
</dbReference>
<evidence type="ECO:0000256" key="5">
    <source>
        <dbReference type="ARBA" id="ARBA00022679"/>
    </source>
</evidence>
<evidence type="ECO:0000259" key="20">
    <source>
        <dbReference type="PROSITE" id="PS50011"/>
    </source>
</evidence>
<evidence type="ECO:0000256" key="9">
    <source>
        <dbReference type="ARBA" id="ARBA00022777"/>
    </source>
</evidence>
<dbReference type="Pfam" id="PF13947">
    <property type="entry name" value="GUB_WAK_bind"/>
    <property type="match status" value="1"/>
</dbReference>
<feature type="domain" description="Protein kinase" evidence="20">
    <location>
        <begin position="297"/>
        <end position="583"/>
    </location>
</feature>
<keyword evidence="8" id="KW-0547">Nucleotide-binding</keyword>
<dbReference type="Gene3D" id="3.30.200.20">
    <property type="entry name" value="Phosphorylase Kinase, domain 1"/>
    <property type="match status" value="1"/>
</dbReference>
<evidence type="ECO:0000256" key="18">
    <source>
        <dbReference type="SAM" id="Phobius"/>
    </source>
</evidence>
<evidence type="ECO:0000256" key="15">
    <source>
        <dbReference type="ARBA" id="ARBA00023180"/>
    </source>
</evidence>
<name>A0A8K0DS31_9ROSA</name>
<evidence type="ECO:0000256" key="11">
    <source>
        <dbReference type="ARBA" id="ARBA00022989"/>
    </source>
</evidence>
<keyword evidence="9" id="KW-0418">Kinase</keyword>
<dbReference type="EMBL" id="VOIH02000011">
    <property type="protein sequence ID" value="KAF3432840.1"/>
    <property type="molecule type" value="Genomic_DNA"/>
</dbReference>
<keyword evidence="4" id="KW-0245">EGF-like domain</keyword>
<evidence type="ECO:0000256" key="12">
    <source>
        <dbReference type="ARBA" id="ARBA00023136"/>
    </source>
</evidence>
<keyword evidence="12 18" id="KW-0472">Membrane</keyword>
<evidence type="ECO:0000256" key="7">
    <source>
        <dbReference type="ARBA" id="ARBA00022729"/>
    </source>
</evidence>
<reference evidence="21" key="1">
    <citation type="submission" date="2020-03" db="EMBL/GenBank/DDBJ databases">
        <title>A high-quality chromosome-level genome assembly of a woody plant with both climbing and erect habits, Rhamnella rubrinervis.</title>
        <authorList>
            <person name="Lu Z."/>
            <person name="Yang Y."/>
            <person name="Zhu X."/>
            <person name="Sun Y."/>
        </authorList>
    </citation>
    <scope>NUCLEOTIDE SEQUENCE</scope>
    <source>
        <strain evidence="21">BYM</strain>
        <tissue evidence="21">Leaf</tissue>
    </source>
</reference>
<evidence type="ECO:0000256" key="8">
    <source>
        <dbReference type="ARBA" id="ARBA00022741"/>
    </source>
</evidence>
<dbReference type="InterPro" id="IPR045874">
    <property type="entry name" value="LRK10/LRL21-25-like"/>
</dbReference>
<evidence type="ECO:0000256" key="6">
    <source>
        <dbReference type="ARBA" id="ARBA00022692"/>
    </source>
</evidence>
<dbReference type="GO" id="GO:0016020">
    <property type="term" value="C:membrane"/>
    <property type="evidence" value="ECO:0007669"/>
    <property type="project" value="UniProtKB-SubCell"/>
</dbReference>
<evidence type="ECO:0000256" key="13">
    <source>
        <dbReference type="ARBA" id="ARBA00023157"/>
    </source>
</evidence>
<evidence type="ECO:0000256" key="14">
    <source>
        <dbReference type="ARBA" id="ARBA00023170"/>
    </source>
</evidence>
<dbReference type="GO" id="GO:0005524">
    <property type="term" value="F:ATP binding"/>
    <property type="evidence" value="ECO:0007669"/>
    <property type="project" value="UniProtKB-KW"/>
</dbReference>
<keyword evidence="15" id="KW-0325">Glycoprotein</keyword>
<gene>
    <name evidence="21" type="ORF">FNV43_RR23942</name>
</gene>
<dbReference type="Proteomes" id="UP000796880">
    <property type="component" value="Unassembled WGS sequence"/>
</dbReference>
<evidence type="ECO:0000256" key="2">
    <source>
        <dbReference type="ARBA" id="ARBA00012513"/>
    </source>
</evidence>
<keyword evidence="13" id="KW-1015">Disulfide bond</keyword>
<keyword evidence="3" id="KW-0723">Serine/threonine-protein kinase</keyword>
<comment type="catalytic activity">
    <reaction evidence="16">
        <text>L-threonyl-[protein] + ATP = O-phospho-L-threonyl-[protein] + ADP + H(+)</text>
        <dbReference type="Rhea" id="RHEA:46608"/>
        <dbReference type="Rhea" id="RHEA-COMP:11060"/>
        <dbReference type="Rhea" id="RHEA-COMP:11605"/>
        <dbReference type="ChEBI" id="CHEBI:15378"/>
        <dbReference type="ChEBI" id="CHEBI:30013"/>
        <dbReference type="ChEBI" id="CHEBI:30616"/>
        <dbReference type="ChEBI" id="CHEBI:61977"/>
        <dbReference type="ChEBI" id="CHEBI:456216"/>
        <dbReference type="EC" id="2.7.11.1"/>
    </reaction>
</comment>
<comment type="caution">
    <text evidence="21">The sequence shown here is derived from an EMBL/GenBank/DDBJ whole genome shotgun (WGS) entry which is preliminary data.</text>
</comment>
<sequence>MSVALEMKMVMYCFWLLLMIVVAETGVGQNECSEARCSEHGPAIKFPFRVKDRQPDYCGYPGFSASCTTTNDTALELSTSMHHKFLIRKINYKSQTIQVYDPDNCSQKLLLNFPNRSIPPFQFSNWNPYYHTLFNCSSSSRTGYGLIPCLSDSGYQIKIFFSDDDIDDLLFVSCTKMYDLKGIPYEMSSQVSDVQLEWSKPNCGACEAKGKICRVKNFSTQHETECVRKGVSKGAVVAGVTVSASVLTIAVIALVYRIYTKDKNDRENQLRIEKFLADYRAFKPSRYTYADVKKITNQFKEKLGQGAYGPVYKGKLSNDVLVAVKVVDNSKGNGEEFINEVRIVGQIHHVNVVRLVGFCAEGFERVLVYEFLPNGALESYIAATAGGKNCSLHWDTMQDITLGVAKGIEYIHRGCDQRILDLDINPHTVLLDHNFTPKIVGFGLAKMCAKEQSTVSMTTARRTLGYIAPEVFPRNFGNVSYKSAVYSFGMMLLEMVGGRKNVDGTREDADHIYYPEWIYNLLEDGEDLRIHIDDEGDAKIAKKLAVVGLWCIQWHPGDRPPMNVVVQMLEGGDRLTIPPNPFASPGPKRMHTNIPAARTMKQELEMIPE</sequence>
<evidence type="ECO:0000256" key="4">
    <source>
        <dbReference type="ARBA" id="ARBA00022536"/>
    </source>
</evidence>
<dbReference type="EC" id="2.7.11.1" evidence="2"/>
<evidence type="ECO:0000256" key="17">
    <source>
        <dbReference type="ARBA" id="ARBA00048679"/>
    </source>
</evidence>
<dbReference type="InterPro" id="IPR000719">
    <property type="entry name" value="Prot_kinase_dom"/>
</dbReference>
<comment type="subcellular location">
    <subcellularLocation>
        <location evidence="1">Membrane</location>
        <topology evidence="1">Single-pass type I membrane protein</topology>
    </subcellularLocation>
</comment>
<evidence type="ECO:0000313" key="21">
    <source>
        <dbReference type="EMBL" id="KAF3432840.1"/>
    </source>
</evidence>
<dbReference type="GO" id="GO:0030247">
    <property type="term" value="F:polysaccharide binding"/>
    <property type="evidence" value="ECO:0007669"/>
    <property type="project" value="InterPro"/>
</dbReference>
<dbReference type="OrthoDB" id="547665at2759"/>
<dbReference type="InterPro" id="IPR025287">
    <property type="entry name" value="WAK_GUB"/>
</dbReference>
<dbReference type="InterPro" id="IPR011009">
    <property type="entry name" value="Kinase-like_dom_sf"/>
</dbReference>
<dbReference type="FunFam" id="3.30.200.20:FF:000059">
    <property type="entry name" value="S-receptor-like serine/threonine-protein kinase"/>
    <property type="match status" value="1"/>
</dbReference>
<keyword evidence="7 19" id="KW-0732">Signal</keyword>